<evidence type="ECO:0000259" key="17">
    <source>
        <dbReference type="PROSITE" id="PS50106"/>
    </source>
</evidence>
<evidence type="ECO:0000256" key="14">
    <source>
        <dbReference type="PIRSR" id="PIRSR611782-1"/>
    </source>
</evidence>
<dbReference type="SMART" id="SM00228">
    <property type="entry name" value="PDZ"/>
    <property type="match status" value="2"/>
</dbReference>
<dbReference type="InterPro" id="IPR001478">
    <property type="entry name" value="PDZ"/>
</dbReference>
<evidence type="ECO:0000256" key="9">
    <source>
        <dbReference type="ARBA" id="ARBA00022764"/>
    </source>
</evidence>
<dbReference type="SUPFAM" id="SSF50156">
    <property type="entry name" value="PDZ domain-like"/>
    <property type="match status" value="2"/>
</dbReference>
<comment type="similarity">
    <text evidence="3">Belongs to the peptidase S1C family.</text>
</comment>
<accession>A0A375FU44</accession>
<feature type="binding site" evidence="15">
    <location>
        <position position="150"/>
    </location>
    <ligand>
        <name>substrate</name>
    </ligand>
</feature>
<dbReference type="InterPro" id="IPR041489">
    <property type="entry name" value="PDZ_6"/>
</dbReference>
<evidence type="ECO:0000256" key="3">
    <source>
        <dbReference type="ARBA" id="ARBA00010541"/>
    </source>
</evidence>
<dbReference type="InterPro" id="IPR001940">
    <property type="entry name" value="Peptidase_S1C"/>
</dbReference>
<protein>
    <recommendedName>
        <fullName evidence="5">Probable periplasmic serine endoprotease DegP-like</fullName>
        <ecNumber evidence="4">3.4.21.107</ecNumber>
    </recommendedName>
    <alternativeName>
        <fullName evidence="13">Protease Do</fullName>
    </alternativeName>
</protein>
<dbReference type="InterPro" id="IPR011782">
    <property type="entry name" value="Pept_S1C_Do"/>
</dbReference>
<feature type="binding site" evidence="15">
    <location>
        <position position="120"/>
    </location>
    <ligand>
        <name>substrate</name>
    </ligand>
</feature>
<dbReference type="GO" id="GO:0042597">
    <property type="term" value="C:periplasmic space"/>
    <property type="evidence" value="ECO:0007669"/>
    <property type="project" value="UniProtKB-SubCell"/>
</dbReference>
<feature type="active site" description="Charge relay system" evidence="14">
    <location>
        <position position="223"/>
    </location>
</feature>
<keyword evidence="7 16" id="KW-0732">Signal</keyword>
<keyword evidence="8" id="KW-0677">Repeat</keyword>
<evidence type="ECO:0000256" key="6">
    <source>
        <dbReference type="ARBA" id="ARBA00022670"/>
    </source>
</evidence>
<reference evidence="19" key="1">
    <citation type="submission" date="2018-01" db="EMBL/GenBank/DDBJ databases">
        <authorList>
            <person name="Gaut B.S."/>
            <person name="Morton B.R."/>
            <person name="Clegg M.T."/>
            <person name="Duvall M.R."/>
        </authorList>
    </citation>
    <scope>NUCLEOTIDE SEQUENCE [LARGE SCALE GENOMIC DNA]</scope>
</reference>
<dbReference type="InterPro" id="IPR036034">
    <property type="entry name" value="PDZ_sf"/>
</dbReference>
<evidence type="ECO:0000256" key="8">
    <source>
        <dbReference type="ARBA" id="ARBA00022737"/>
    </source>
</evidence>
<comment type="caution">
    <text evidence="18">The sequence shown here is derived from an EMBL/GenBank/DDBJ whole genome shotgun (WGS) entry which is preliminary data.</text>
</comment>
<feature type="active site" description="Charge relay system" evidence="14">
    <location>
        <position position="120"/>
    </location>
</feature>
<feature type="chain" id="PRO_5038599433" description="Probable periplasmic serine endoprotease DegP-like" evidence="16">
    <location>
        <begin position="32"/>
        <end position="475"/>
    </location>
</feature>
<dbReference type="AlphaFoldDB" id="A0A375FU44"/>
<dbReference type="SUPFAM" id="SSF50494">
    <property type="entry name" value="Trypsin-like serine proteases"/>
    <property type="match status" value="1"/>
</dbReference>
<keyword evidence="10 18" id="KW-0378">Hydrolase</keyword>
<name>A0A375FU44_9BURK</name>
<evidence type="ECO:0000256" key="4">
    <source>
        <dbReference type="ARBA" id="ARBA00013035"/>
    </source>
</evidence>
<keyword evidence="12" id="KW-0346">Stress response</keyword>
<sequence>MDPGCHSVRSVLRGTVMLLTLMIPLGCVAQAASPPSGQASVIELPSFVNLVRQQGPAVVNISIRRTVRGQATMPPIPEGDPFFEFFRRFLPLPDPGEALSVGLGSGFIISQDGYILTNAHVVADADEVTVRLTDKREFKAKVLGADAYTDVALVKVEAAGLPVVRIGDASHLQAGEWVAAIGAPFGFENSVTAGIVSAKGRILPNESYVPFIQTDVAVNPGNSGGPLFNMRGEVVGINSQIYSGTGGYMGVSFAIPIGIAMDVAQQLRTSGKVARSRIGVQAQELTRGLAASFGLQEPRGALVANVERGGPADKAGLQPGDIVLSLNGQPVQSSADLARLVAGVKPATTVTAEIWRKGRNVPIKITTVELAAPSPAAGAGATSAAKTGLYLSEIPTMQRRSLGIEGGALVQRAEGAALRAGIQAGDLILRLNDVPVQGVSQLESLLKSHHGKSVALLVRRGPDTLFLALQVPSAQ</sequence>
<feature type="binding site" evidence="15">
    <location>
        <begin position="221"/>
        <end position="223"/>
    </location>
    <ligand>
        <name>substrate</name>
    </ligand>
</feature>
<dbReference type="Pfam" id="PF13180">
    <property type="entry name" value="PDZ_2"/>
    <property type="match status" value="1"/>
</dbReference>
<evidence type="ECO:0000256" key="1">
    <source>
        <dbReference type="ARBA" id="ARBA00001772"/>
    </source>
</evidence>
<dbReference type="NCBIfam" id="TIGR02037">
    <property type="entry name" value="degP_htrA_DO"/>
    <property type="match status" value="1"/>
</dbReference>
<evidence type="ECO:0000256" key="11">
    <source>
        <dbReference type="ARBA" id="ARBA00022825"/>
    </source>
</evidence>
<evidence type="ECO:0000256" key="13">
    <source>
        <dbReference type="ARBA" id="ARBA00032850"/>
    </source>
</evidence>
<evidence type="ECO:0000256" key="7">
    <source>
        <dbReference type="ARBA" id="ARBA00022729"/>
    </source>
</evidence>
<comment type="catalytic activity">
    <reaction evidence="1">
        <text>Acts on substrates that are at least partially unfolded. The cleavage site P1 residue is normally between a pair of hydrophobic residues, such as Val-|-Val.</text>
        <dbReference type="EC" id="3.4.21.107"/>
    </reaction>
</comment>
<keyword evidence="6" id="KW-0645">Protease</keyword>
<dbReference type="Gene3D" id="2.30.42.10">
    <property type="match status" value="2"/>
</dbReference>
<evidence type="ECO:0000256" key="15">
    <source>
        <dbReference type="PIRSR" id="PIRSR611782-2"/>
    </source>
</evidence>
<dbReference type="InterPro" id="IPR009003">
    <property type="entry name" value="Peptidase_S1_PA"/>
</dbReference>
<dbReference type="PROSITE" id="PS50106">
    <property type="entry name" value="PDZ"/>
    <property type="match status" value="1"/>
</dbReference>
<comment type="subcellular location">
    <subcellularLocation>
        <location evidence="2">Periplasm</location>
    </subcellularLocation>
</comment>
<dbReference type="Pfam" id="PF17820">
    <property type="entry name" value="PDZ_6"/>
    <property type="match status" value="1"/>
</dbReference>
<dbReference type="GO" id="GO:0004252">
    <property type="term" value="F:serine-type endopeptidase activity"/>
    <property type="evidence" value="ECO:0007669"/>
    <property type="project" value="InterPro"/>
</dbReference>
<evidence type="ECO:0000256" key="16">
    <source>
        <dbReference type="SAM" id="SignalP"/>
    </source>
</evidence>
<feature type="active site" description="Charge relay system" evidence="14">
    <location>
        <position position="150"/>
    </location>
</feature>
<dbReference type="Gene3D" id="2.40.10.120">
    <property type="match status" value="1"/>
</dbReference>
<evidence type="ECO:0000256" key="10">
    <source>
        <dbReference type="ARBA" id="ARBA00022801"/>
    </source>
</evidence>
<organism evidence="18 19">
    <name type="scientific">Cupriavidus oxalaticus</name>
    <dbReference type="NCBI Taxonomy" id="96344"/>
    <lineage>
        <taxon>Bacteria</taxon>
        <taxon>Pseudomonadati</taxon>
        <taxon>Pseudomonadota</taxon>
        <taxon>Betaproteobacteria</taxon>
        <taxon>Burkholderiales</taxon>
        <taxon>Burkholderiaceae</taxon>
        <taxon>Cupriavidus</taxon>
    </lineage>
</organism>
<dbReference type="CDD" id="cd10839">
    <property type="entry name" value="cpPDZ1_DegP-like"/>
    <property type="match status" value="1"/>
</dbReference>
<dbReference type="PANTHER" id="PTHR22939:SF130">
    <property type="entry name" value="PERIPLASMIC SERINE ENDOPROTEASE DEGP-LIKE-RELATED"/>
    <property type="match status" value="1"/>
</dbReference>
<proteinExistence type="inferred from homology"/>
<evidence type="ECO:0000313" key="18">
    <source>
        <dbReference type="EMBL" id="SPC07751.1"/>
    </source>
</evidence>
<keyword evidence="9" id="KW-0574">Periplasm</keyword>
<dbReference type="Proteomes" id="UP000256862">
    <property type="component" value="Unassembled WGS sequence"/>
</dbReference>
<evidence type="ECO:0000256" key="2">
    <source>
        <dbReference type="ARBA" id="ARBA00004418"/>
    </source>
</evidence>
<dbReference type="EMBL" id="OGUS01000084">
    <property type="protein sequence ID" value="SPC07751.1"/>
    <property type="molecule type" value="Genomic_DNA"/>
</dbReference>
<feature type="signal peptide" evidence="16">
    <location>
        <begin position="1"/>
        <end position="31"/>
    </location>
</feature>
<dbReference type="PRINTS" id="PR00834">
    <property type="entry name" value="PROTEASES2C"/>
</dbReference>
<dbReference type="GO" id="GO:0006508">
    <property type="term" value="P:proteolysis"/>
    <property type="evidence" value="ECO:0007669"/>
    <property type="project" value="UniProtKB-KW"/>
</dbReference>
<dbReference type="EC" id="3.4.21.107" evidence="4"/>
<evidence type="ECO:0000256" key="12">
    <source>
        <dbReference type="ARBA" id="ARBA00023016"/>
    </source>
</evidence>
<keyword evidence="11" id="KW-0720">Serine protease</keyword>
<gene>
    <name evidence="18" type="ORF">CO2235_U770193</name>
</gene>
<feature type="domain" description="PDZ" evidence="17">
    <location>
        <begin position="279"/>
        <end position="333"/>
    </location>
</feature>
<dbReference type="Pfam" id="PF13365">
    <property type="entry name" value="Trypsin_2"/>
    <property type="match status" value="1"/>
</dbReference>
<evidence type="ECO:0000256" key="5">
    <source>
        <dbReference type="ARBA" id="ARBA00013958"/>
    </source>
</evidence>
<dbReference type="OrthoDB" id="9758917at2"/>
<evidence type="ECO:0000313" key="19">
    <source>
        <dbReference type="Proteomes" id="UP000256862"/>
    </source>
</evidence>
<dbReference type="PANTHER" id="PTHR22939">
    <property type="entry name" value="SERINE PROTEASE FAMILY S1C HTRA-RELATED"/>
    <property type="match status" value="1"/>
</dbReference>